<dbReference type="AlphaFoldDB" id="A0A4Y2ES78"/>
<reference evidence="1 2" key="1">
    <citation type="journal article" date="2019" name="Sci. Rep.">
        <title>Orb-weaving spider Araneus ventricosus genome elucidates the spidroin gene catalogue.</title>
        <authorList>
            <person name="Kono N."/>
            <person name="Nakamura H."/>
            <person name="Ohtoshi R."/>
            <person name="Moran D.A.P."/>
            <person name="Shinohara A."/>
            <person name="Yoshida Y."/>
            <person name="Fujiwara M."/>
            <person name="Mori M."/>
            <person name="Tomita M."/>
            <person name="Arakawa K."/>
        </authorList>
    </citation>
    <scope>NUCLEOTIDE SEQUENCE [LARGE SCALE GENOMIC DNA]</scope>
</reference>
<name>A0A4Y2ES78_ARAVE</name>
<accession>A0A4Y2ES78</accession>
<keyword evidence="2" id="KW-1185">Reference proteome</keyword>
<evidence type="ECO:0000313" key="2">
    <source>
        <dbReference type="Proteomes" id="UP000499080"/>
    </source>
</evidence>
<organism evidence="1 2">
    <name type="scientific">Araneus ventricosus</name>
    <name type="common">Orbweaver spider</name>
    <name type="synonym">Epeira ventricosa</name>
    <dbReference type="NCBI Taxonomy" id="182803"/>
    <lineage>
        <taxon>Eukaryota</taxon>
        <taxon>Metazoa</taxon>
        <taxon>Ecdysozoa</taxon>
        <taxon>Arthropoda</taxon>
        <taxon>Chelicerata</taxon>
        <taxon>Arachnida</taxon>
        <taxon>Araneae</taxon>
        <taxon>Araneomorphae</taxon>
        <taxon>Entelegynae</taxon>
        <taxon>Araneoidea</taxon>
        <taxon>Araneidae</taxon>
        <taxon>Araneus</taxon>
    </lineage>
</organism>
<evidence type="ECO:0000313" key="1">
    <source>
        <dbReference type="EMBL" id="GBM30765.1"/>
    </source>
</evidence>
<dbReference type="EMBL" id="BGPR01000668">
    <property type="protein sequence ID" value="GBM30765.1"/>
    <property type="molecule type" value="Genomic_DNA"/>
</dbReference>
<sequence>MLTFLADDARCVTSVHRECPTSPIVGGTAFHRLEGRRIPPHQETSVALAGQQVTHSPLFPSETEFIEFAGFVLLTDARFIPQFSGIVLGGSFVPEELFS</sequence>
<gene>
    <name evidence="1" type="ORF">AVEN_30586_1</name>
</gene>
<protein>
    <submittedName>
        <fullName evidence="1">Uncharacterized protein</fullName>
    </submittedName>
</protein>
<comment type="caution">
    <text evidence="1">The sequence shown here is derived from an EMBL/GenBank/DDBJ whole genome shotgun (WGS) entry which is preliminary data.</text>
</comment>
<dbReference type="Proteomes" id="UP000499080">
    <property type="component" value="Unassembled WGS sequence"/>
</dbReference>
<proteinExistence type="predicted"/>